<dbReference type="Proteomes" id="UP000198510">
    <property type="component" value="Unassembled WGS sequence"/>
</dbReference>
<dbReference type="GO" id="GO:0000155">
    <property type="term" value="F:phosphorelay sensor kinase activity"/>
    <property type="evidence" value="ECO:0007669"/>
    <property type="project" value="InterPro"/>
</dbReference>
<dbReference type="EMBL" id="FNFO01000004">
    <property type="protein sequence ID" value="SDK98366.1"/>
    <property type="molecule type" value="Genomic_DNA"/>
</dbReference>
<dbReference type="CDD" id="cd00130">
    <property type="entry name" value="PAS"/>
    <property type="match status" value="1"/>
</dbReference>
<protein>
    <submittedName>
        <fullName evidence="2">PAS domain S-box-containing protein</fullName>
    </submittedName>
</protein>
<dbReference type="SUPFAM" id="SSF55785">
    <property type="entry name" value="PYP-like sensor domain (PAS domain)"/>
    <property type="match status" value="1"/>
</dbReference>
<evidence type="ECO:0000313" key="3">
    <source>
        <dbReference type="Proteomes" id="UP000198510"/>
    </source>
</evidence>
<organism evidence="2 3">
    <name type="scientific">Catalinimonas alkaloidigena</name>
    <dbReference type="NCBI Taxonomy" id="1075417"/>
    <lineage>
        <taxon>Bacteria</taxon>
        <taxon>Pseudomonadati</taxon>
        <taxon>Bacteroidota</taxon>
        <taxon>Cytophagia</taxon>
        <taxon>Cytophagales</taxon>
        <taxon>Catalimonadaceae</taxon>
        <taxon>Catalinimonas</taxon>
    </lineage>
</organism>
<keyword evidence="3" id="KW-1185">Reference proteome</keyword>
<dbReference type="InterPro" id="IPR001610">
    <property type="entry name" value="PAC"/>
</dbReference>
<dbReference type="SUPFAM" id="SSF47384">
    <property type="entry name" value="Homodimeric domain of signal transducing histidine kinase"/>
    <property type="match status" value="1"/>
</dbReference>
<dbReference type="STRING" id="1075417.SAMN05421823_10464"/>
<dbReference type="Gene3D" id="3.30.450.20">
    <property type="entry name" value="PAS domain"/>
    <property type="match status" value="1"/>
</dbReference>
<dbReference type="PANTHER" id="PTHR43102">
    <property type="entry name" value="SLR1143 PROTEIN"/>
    <property type="match status" value="1"/>
</dbReference>
<dbReference type="AlphaFoldDB" id="A0A1G9GCE4"/>
<dbReference type="InterPro" id="IPR036097">
    <property type="entry name" value="HisK_dim/P_sf"/>
</dbReference>
<dbReference type="SMART" id="SM00065">
    <property type="entry name" value="GAF"/>
    <property type="match status" value="1"/>
</dbReference>
<dbReference type="InterPro" id="IPR000014">
    <property type="entry name" value="PAS"/>
</dbReference>
<dbReference type="PANTHER" id="PTHR43102:SF2">
    <property type="entry name" value="GAF DOMAIN-CONTAINING PROTEIN"/>
    <property type="match status" value="1"/>
</dbReference>
<dbReference type="OrthoDB" id="9811889at2"/>
<name>A0A1G9GCE4_9BACT</name>
<proteinExistence type="predicted"/>
<sequence length="372" mass="42511">MFMREQVRLEELLAYKILDTSPEKELDELAEIASAVCGTPISLISFLDDTRQWFKARRGIDVSETPRSVSFCQHALHQAKEVLVIDDPLNDERFKANPFVQGAPYIRFYAGAPLETPNGNVLGTLCVIDTKPRKITGDQKKALMLLAKKAMDHLETRRLLIEQANKIESNAARLRKLTDCAPGAIYQFEMRPDGSMAFPFISKGMAALHPHLDLDELKANPGVAFASMHPDDIVPVQESIQESFRNLTRWNMEYRVITTDGQTLWHWANANPERKPDGTVVWYGTFQDITERKEYIKTLEQILFDISHKMRGPVATMLGLMDVINQCALDEHNLREYAGYIKRVSEEMDSRLRKLHEAYYQINLKNQGLTEV</sequence>
<dbReference type="Gene3D" id="3.30.450.40">
    <property type="match status" value="1"/>
</dbReference>
<dbReference type="SUPFAM" id="SSF55781">
    <property type="entry name" value="GAF domain-like"/>
    <property type="match status" value="1"/>
</dbReference>
<accession>A0A1G9GCE4</accession>
<dbReference type="NCBIfam" id="TIGR00229">
    <property type="entry name" value="sensory_box"/>
    <property type="match status" value="1"/>
</dbReference>
<dbReference type="InterPro" id="IPR000700">
    <property type="entry name" value="PAS-assoc_C"/>
</dbReference>
<dbReference type="InterPro" id="IPR013655">
    <property type="entry name" value="PAS_fold_3"/>
</dbReference>
<gene>
    <name evidence="2" type="ORF">SAMN05421823_10464</name>
</gene>
<reference evidence="2 3" key="1">
    <citation type="submission" date="2016-10" db="EMBL/GenBank/DDBJ databases">
        <authorList>
            <person name="de Groot N.N."/>
        </authorList>
    </citation>
    <scope>NUCLEOTIDE SEQUENCE [LARGE SCALE GENOMIC DNA]</scope>
    <source>
        <strain evidence="2 3">DSM 25186</strain>
    </source>
</reference>
<dbReference type="Pfam" id="PF01590">
    <property type="entry name" value="GAF"/>
    <property type="match status" value="1"/>
</dbReference>
<feature type="domain" description="PAC" evidence="1">
    <location>
        <begin position="250"/>
        <end position="301"/>
    </location>
</feature>
<dbReference type="InterPro" id="IPR029016">
    <property type="entry name" value="GAF-like_dom_sf"/>
</dbReference>
<dbReference type="Pfam" id="PF08447">
    <property type="entry name" value="PAS_3"/>
    <property type="match status" value="1"/>
</dbReference>
<dbReference type="InterPro" id="IPR003018">
    <property type="entry name" value="GAF"/>
</dbReference>
<evidence type="ECO:0000313" key="2">
    <source>
        <dbReference type="EMBL" id="SDK98366.1"/>
    </source>
</evidence>
<dbReference type="InterPro" id="IPR035965">
    <property type="entry name" value="PAS-like_dom_sf"/>
</dbReference>
<dbReference type="SMART" id="SM00086">
    <property type="entry name" value="PAC"/>
    <property type="match status" value="1"/>
</dbReference>
<evidence type="ECO:0000259" key="1">
    <source>
        <dbReference type="PROSITE" id="PS50113"/>
    </source>
</evidence>
<dbReference type="PROSITE" id="PS50113">
    <property type="entry name" value="PAC"/>
    <property type="match status" value="1"/>
</dbReference>